<dbReference type="OrthoDB" id="9773828at2"/>
<dbReference type="SUPFAM" id="SSF51430">
    <property type="entry name" value="NAD(P)-linked oxidoreductase"/>
    <property type="match status" value="1"/>
</dbReference>
<evidence type="ECO:0000313" key="2">
    <source>
        <dbReference type="EMBL" id="RIH63318.1"/>
    </source>
</evidence>
<dbReference type="InterPro" id="IPR023210">
    <property type="entry name" value="NADP_OxRdtase_dom"/>
</dbReference>
<dbReference type="InterPro" id="IPR036812">
    <property type="entry name" value="NAD(P)_OxRdtase_dom_sf"/>
</dbReference>
<dbReference type="AlphaFoldDB" id="A0A399CWH0"/>
<proteinExistence type="predicted"/>
<sequence length="316" mass="35567">MKRRKFIRNSALGTLALTIPAIRNFGSNFPADYRIPRRVLGQTGEKLSIIGFGGIMLNDNPQEFANELVSKAYELGVNYYDVAPTYGNAEERLGPALKPYRNHCFLACKTNQRDADGAQKDLENSLRHLQTDHFELYQLHALSSVEDVKQVFAPGGAMEVFEKAKKDGKIKHLGFSAHSVDAAMLAMENYDFDSILFPINFACWNAGNFGPQVYAEAEKRGMGILALKSMALTRLKPDEQKIYKNVWYRPVLDEEIMKMALKYTLSRNVTAAIPPGKNTLFLKALEFMNDFGAITTRETNQLKELAQVTEPIFMHA</sequence>
<dbReference type="GO" id="GO:0016491">
    <property type="term" value="F:oxidoreductase activity"/>
    <property type="evidence" value="ECO:0007669"/>
    <property type="project" value="InterPro"/>
</dbReference>
<evidence type="ECO:0000313" key="3">
    <source>
        <dbReference type="Proteomes" id="UP000266441"/>
    </source>
</evidence>
<protein>
    <submittedName>
        <fullName evidence="2">Aldo/keto reductase</fullName>
    </submittedName>
</protein>
<name>A0A399CWH0_9BACT</name>
<accession>A0A399CWH0</accession>
<dbReference type="CDD" id="cd19100">
    <property type="entry name" value="AKR_unchar"/>
    <property type="match status" value="1"/>
</dbReference>
<dbReference type="EMBL" id="QWET01000022">
    <property type="protein sequence ID" value="RIH63318.1"/>
    <property type="molecule type" value="Genomic_DNA"/>
</dbReference>
<dbReference type="Pfam" id="PF00248">
    <property type="entry name" value="Aldo_ket_red"/>
    <property type="match status" value="1"/>
</dbReference>
<dbReference type="InterPro" id="IPR020471">
    <property type="entry name" value="AKR"/>
</dbReference>
<gene>
    <name evidence="2" type="ORF">D1164_20235</name>
</gene>
<dbReference type="RefSeq" id="WP_119351723.1">
    <property type="nucleotide sequence ID" value="NZ_QWET01000022.1"/>
</dbReference>
<evidence type="ECO:0000259" key="1">
    <source>
        <dbReference type="Pfam" id="PF00248"/>
    </source>
</evidence>
<reference evidence="2 3" key="1">
    <citation type="journal article" date="2015" name="Int. J. Syst. Evol. Microbiol.">
        <title>Mariniphaga sediminis sp. nov., isolated from coastal sediment.</title>
        <authorList>
            <person name="Wang F.Q."/>
            <person name="Shen Q.Y."/>
            <person name="Chen G.J."/>
            <person name="Du Z.J."/>
        </authorList>
    </citation>
    <scope>NUCLEOTIDE SEQUENCE [LARGE SCALE GENOMIC DNA]</scope>
    <source>
        <strain evidence="2 3">SY21</strain>
    </source>
</reference>
<organism evidence="2 3">
    <name type="scientific">Mariniphaga sediminis</name>
    <dbReference type="NCBI Taxonomy" id="1628158"/>
    <lineage>
        <taxon>Bacteria</taxon>
        <taxon>Pseudomonadati</taxon>
        <taxon>Bacteroidota</taxon>
        <taxon>Bacteroidia</taxon>
        <taxon>Marinilabiliales</taxon>
        <taxon>Prolixibacteraceae</taxon>
        <taxon>Mariniphaga</taxon>
    </lineage>
</organism>
<dbReference type="PANTHER" id="PTHR43312:SF1">
    <property type="entry name" value="NADP-DEPENDENT OXIDOREDUCTASE DOMAIN-CONTAINING PROTEIN"/>
    <property type="match status" value="1"/>
</dbReference>
<feature type="domain" description="NADP-dependent oxidoreductase" evidence="1">
    <location>
        <begin position="50"/>
        <end position="238"/>
    </location>
</feature>
<dbReference type="Gene3D" id="3.20.20.100">
    <property type="entry name" value="NADP-dependent oxidoreductase domain"/>
    <property type="match status" value="1"/>
</dbReference>
<comment type="caution">
    <text evidence="2">The sequence shown here is derived from an EMBL/GenBank/DDBJ whole genome shotgun (WGS) entry which is preliminary data.</text>
</comment>
<keyword evidence="3" id="KW-1185">Reference proteome</keyword>
<dbReference type="PRINTS" id="PR00069">
    <property type="entry name" value="ALDKETRDTASE"/>
</dbReference>
<dbReference type="PANTHER" id="PTHR43312">
    <property type="entry name" value="D-THREO-ALDOSE 1-DEHYDROGENASE"/>
    <property type="match status" value="1"/>
</dbReference>
<dbReference type="Proteomes" id="UP000266441">
    <property type="component" value="Unassembled WGS sequence"/>
</dbReference>
<dbReference type="InterPro" id="IPR053135">
    <property type="entry name" value="AKR2_Oxidoreductase"/>
</dbReference>